<dbReference type="PANTHER" id="PTHR42743">
    <property type="entry name" value="AMINO-ACID AMINOTRANSFERASE"/>
    <property type="match status" value="1"/>
</dbReference>
<evidence type="ECO:0000256" key="1">
    <source>
        <dbReference type="ARBA" id="ARBA00009320"/>
    </source>
</evidence>
<comment type="caution">
    <text evidence="3">The sequence shown here is derived from an EMBL/GenBank/DDBJ whole genome shotgun (WGS) entry which is preliminary data.</text>
</comment>
<dbReference type="Proteomes" id="UP000238338">
    <property type="component" value="Unassembled WGS sequence"/>
</dbReference>
<dbReference type="SUPFAM" id="SSF52540">
    <property type="entry name" value="P-loop containing nucleoside triphosphate hydrolases"/>
    <property type="match status" value="1"/>
</dbReference>
<dbReference type="Pfam" id="PF19798">
    <property type="entry name" value="Sulfotransfer_5"/>
    <property type="match status" value="1"/>
</dbReference>
<protein>
    <recommendedName>
        <fullName evidence="5">Sulfotransferase family protein</fullName>
    </recommendedName>
</protein>
<accession>A0A2S8S564</accession>
<dbReference type="OrthoDB" id="272985at2"/>
<evidence type="ECO:0000256" key="2">
    <source>
        <dbReference type="ARBA" id="ARBA00023304"/>
    </source>
</evidence>
<sequence>MIHPIIAMWSHPRSMSTAIERIMRERGDLDCLHEPFMYDYYVHRQVRVMPHFEVQKDHPTSYAAIRDMILARAEKGPVFFKDMSYYVMPHILGDTAFAGRLTNVFLVRDPVASIPSYHKLDPDLTLEEIGLEAQARHYDALRAAGQTPPVITAEDVRADTEGVMGALWAAIGLTHRPEAFDWQREAPKDWEQVGGWHGAVSSATGIRPLGEQELAAQEEKFAALAAKAPRMRDFLDHHRPFYRHLAAQALKP</sequence>
<name>A0A2S8S564_9RHOB</name>
<keyword evidence="2" id="KW-0028">Amino-acid biosynthesis</keyword>
<dbReference type="PANTHER" id="PTHR42743:SF11">
    <property type="entry name" value="AMINODEOXYCHORISMATE LYASE"/>
    <property type="match status" value="1"/>
</dbReference>
<dbReference type="EMBL" id="PVEP01000006">
    <property type="protein sequence ID" value="PQV55951.1"/>
    <property type="molecule type" value="Genomic_DNA"/>
</dbReference>
<dbReference type="Gene3D" id="3.40.50.300">
    <property type="entry name" value="P-loop containing nucleotide triphosphate hydrolases"/>
    <property type="match status" value="1"/>
</dbReference>
<evidence type="ECO:0008006" key="5">
    <source>
        <dbReference type="Google" id="ProtNLM"/>
    </source>
</evidence>
<gene>
    <name evidence="3" type="ORF">LX70_02836</name>
</gene>
<dbReference type="InterPro" id="IPR027417">
    <property type="entry name" value="P-loop_NTPase"/>
</dbReference>
<dbReference type="GO" id="GO:0009082">
    <property type="term" value="P:branched-chain amino acid biosynthetic process"/>
    <property type="evidence" value="ECO:0007669"/>
    <property type="project" value="UniProtKB-KW"/>
</dbReference>
<comment type="similarity">
    <text evidence="1">Belongs to the class-IV pyridoxal-phosphate-dependent aminotransferase family.</text>
</comment>
<evidence type="ECO:0000313" key="4">
    <source>
        <dbReference type="Proteomes" id="UP000238338"/>
    </source>
</evidence>
<organism evidence="3 4">
    <name type="scientific">Albidovulum denitrificans</name>
    <dbReference type="NCBI Taxonomy" id="404881"/>
    <lineage>
        <taxon>Bacteria</taxon>
        <taxon>Pseudomonadati</taxon>
        <taxon>Pseudomonadota</taxon>
        <taxon>Alphaproteobacteria</taxon>
        <taxon>Rhodobacterales</taxon>
        <taxon>Paracoccaceae</taxon>
        <taxon>Albidovulum</taxon>
    </lineage>
</organism>
<evidence type="ECO:0000313" key="3">
    <source>
        <dbReference type="EMBL" id="PQV55951.1"/>
    </source>
</evidence>
<keyword evidence="2" id="KW-0100">Branched-chain amino acid biosynthesis</keyword>
<dbReference type="RefSeq" id="WP_105515417.1">
    <property type="nucleotide sequence ID" value="NZ_PVEP01000006.1"/>
</dbReference>
<dbReference type="AlphaFoldDB" id="A0A2S8S564"/>
<dbReference type="InterPro" id="IPR050571">
    <property type="entry name" value="Class-IV_PLP-Dep_Aminotrnsfr"/>
</dbReference>
<keyword evidence="4" id="KW-1185">Reference proteome</keyword>
<proteinExistence type="inferred from homology"/>
<reference evidence="3 4" key="1">
    <citation type="submission" date="2018-02" db="EMBL/GenBank/DDBJ databases">
        <title>Genomic Encyclopedia of Archaeal and Bacterial Type Strains, Phase II (KMG-II): from individual species to whole genera.</title>
        <authorList>
            <person name="Goeker M."/>
        </authorList>
    </citation>
    <scope>NUCLEOTIDE SEQUENCE [LARGE SCALE GENOMIC DNA]</scope>
    <source>
        <strain evidence="3 4">DSM 18921</strain>
    </source>
</reference>